<evidence type="ECO:0000313" key="6">
    <source>
        <dbReference type="EMBL" id="MBE1607221.1"/>
    </source>
</evidence>
<name>A0A927MUP5_9ACTN</name>
<dbReference type="GO" id="GO:0003700">
    <property type="term" value="F:DNA-binding transcription factor activity"/>
    <property type="evidence" value="ECO:0007669"/>
    <property type="project" value="TreeGrafter"/>
</dbReference>
<dbReference type="SUPFAM" id="SSF48498">
    <property type="entry name" value="Tetracyclin repressor-like, C-terminal domain"/>
    <property type="match status" value="1"/>
</dbReference>
<sequence length="200" mass="22050">MTVRTRTTRERGLRVDAARNYERIIVAAGQAFEEDGPDVSLEEVARRAGVGVATLYRRFRTRDQLVRAVVDHVLTTEIEPASAAETDDPWHDLVKCLRATVDVLAGRQVVSALAREANLTDPQLLHRYIAAMDRPLRRAAAAHLVRPELEARDLAAVVVMALATIHPGDPRGADRRRYLALLVDGLRPAATTLPPPSTRS</sequence>
<keyword evidence="7" id="KW-1185">Reference proteome</keyword>
<keyword evidence="3" id="KW-0804">Transcription</keyword>
<dbReference type="SUPFAM" id="SSF46689">
    <property type="entry name" value="Homeodomain-like"/>
    <property type="match status" value="1"/>
</dbReference>
<dbReference type="AlphaFoldDB" id="A0A927MUP5"/>
<evidence type="ECO:0000256" key="4">
    <source>
        <dbReference type="PROSITE-ProRule" id="PRU00335"/>
    </source>
</evidence>
<evidence type="ECO:0000256" key="1">
    <source>
        <dbReference type="ARBA" id="ARBA00023015"/>
    </source>
</evidence>
<dbReference type="PANTHER" id="PTHR30055:SF234">
    <property type="entry name" value="HTH-TYPE TRANSCRIPTIONAL REGULATOR BETI"/>
    <property type="match status" value="1"/>
</dbReference>
<comment type="caution">
    <text evidence="6">The sequence shown here is derived from an EMBL/GenBank/DDBJ whole genome shotgun (WGS) entry which is preliminary data.</text>
</comment>
<reference evidence="6" key="1">
    <citation type="submission" date="2020-10" db="EMBL/GenBank/DDBJ databases">
        <title>Sequencing the genomes of 1000 actinobacteria strains.</title>
        <authorList>
            <person name="Klenk H.-P."/>
        </authorList>
    </citation>
    <scope>NUCLEOTIDE SEQUENCE</scope>
    <source>
        <strain evidence="6">DSM 45354</strain>
    </source>
</reference>
<dbReference type="EMBL" id="JADBEM010000001">
    <property type="protein sequence ID" value="MBE1607221.1"/>
    <property type="molecule type" value="Genomic_DNA"/>
</dbReference>
<feature type="DNA-binding region" description="H-T-H motif" evidence="4">
    <location>
        <begin position="40"/>
        <end position="59"/>
    </location>
</feature>
<evidence type="ECO:0000313" key="7">
    <source>
        <dbReference type="Proteomes" id="UP000638648"/>
    </source>
</evidence>
<dbReference type="PROSITE" id="PS50977">
    <property type="entry name" value="HTH_TETR_2"/>
    <property type="match status" value="1"/>
</dbReference>
<dbReference type="InterPro" id="IPR001647">
    <property type="entry name" value="HTH_TetR"/>
</dbReference>
<dbReference type="InterPro" id="IPR009057">
    <property type="entry name" value="Homeodomain-like_sf"/>
</dbReference>
<keyword evidence="1" id="KW-0805">Transcription regulation</keyword>
<dbReference type="PANTHER" id="PTHR30055">
    <property type="entry name" value="HTH-TYPE TRANSCRIPTIONAL REGULATOR RUTR"/>
    <property type="match status" value="1"/>
</dbReference>
<dbReference type="Pfam" id="PF21597">
    <property type="entry name" value="TetR_C_43"/>
    <property type="match status" value="1"/>
</dbReference>
<dbReference type="InterPro" id="IPR049445">
    <property type="entry name" value="TetR_SbtR-like_C"/>
</dbReference>
<dbReference type="RefSeq" id="WP_192751200.1">
    <property type="nucleotide sequence ID" value="NZ_BAABJL010000158.1"/>
</dbReference>
<evidence type="ECO:0000256" key="2">
    <source>
        <dbReference type="ARBA" id="ARBA00023125"/>
    </source>
</evidence>
<dbReference type="GO" id="GO:0000976">
    <property type="term" value="F:transcription cis-regulatory region binding"/>
    <property type="evidence" value="ECO:0007669"/>
    <property type="project" value="TreeGrafter"/>
</dbReference>
<organism evidence="6 7">
    <name type="scientific">Actinopolymorpha pittospori</name>
    <dbReference type="NCBI Taxonomy" id="648752"/>
    <lineage>
        <taxon>Bacteria</taxon>
        <taxon>Bacillati</taxon>
        <taxon>Actinomycetota</taxon>
        <taxon>Actinomycetes</taxon>
        <taxon>Propionibacteriales</taxon>
        <taxon>Actinopolymorphaceae</taxon>
        <taxon>Actinopolymorpha</taxon>
    </lineage>
</organism>
<feature type="domain" description="HTH tetR-type" evidence="5">
    <location>
        <begin position="18"/>
        <end position="77"/>
    </location>
</feature>
<dbReference type="InterPro" id="IPR050109">
    <property type="entry name" value="HTH-type_TetR-like_transc_reg"/>
</dbReference>
<evidence type="ECO:0000259" key="5">
    <source>
        <dbReference type="PROSITE" id="PS50977"/>
    </source>
</evidence>
<accession>A0A927MUP5</accession>
<keyword evidence="2 4" id="KW-0238">DNA-binding</keyword>
<dbReference type="InterPro" id="IPR036271">
    <property type="entry name" value="Tet_transcr_reg_TetR-rel_C_sf"/>
</dbReference>
<dbReference type="PRINTS" id="PR00455">
    <property type="entry name" value="HTHTETR"/>
</dbReference>
<dbReference type="Proteomes" id="UP000638648">
    <property type="component" value="Unassembled WGS sequence"/>
</dbReference>
<proteinExistence type="predicted"/>
<evidence type="ECO:0000256" key="3">
    <source>
        <dbReference type="ARBA" id="ARBA00023163"/>
    </source>
</evidence>
<protein>
    <submittedName>
        <fullName evidence="6">AcrR family transcriptional regulator</fullName>
    </submittedName>
</protein>
<dbReference type="Pfam" id="PF00440">
    <property type="entry name" value="TetR_N"/>
    <property type="match status" value="1"/>
</dbReference>
<gene>
    <name evidence="6" type="ORF">HEB94_004069</name>
</gene>
<dbReference type="Gene3D" id="1.10.357.10">
    <property type="entry name" value="Tetracycline Repressor, domain 2"/>
    <property type="match status" value="1"/>
</dbReference>